<dbReference type="SUPFAM" id="SSF52058">
    <property type="entry name" value="L domain-like"/>
    <property type="match status" value="1"/>
</dbReference>
<keyword evidence="3" id="KW-0472">Membrane</keyword>
<dbReference type="Ensembl" id="ENSPSMT00000015815.1">
    <property type="protein sequence ID" value="ENSPSMP00000013591.1"/>
    <property type="gene ID" value="ENSPSMG00000009770.1"/>
</dbReference>
<dbReference type="InterPro" id="IPR032675">
    <property type="entry name" value="LRR_dom_sf"/>
</dbReference>
<keyword evidence="3" id="KW-0812">Transmembrane</keyword>
<dbReference type="Proteomes" id="UP000694414">
    <property type="component" value="Unplaced"/>
</dbReference>
<keyword evidence="2" id="KW-0677">Repeat</keyword>
<evidence type="ECO:0000256" key="3">
    <source>
        <dbReference type="SAM" id="Phobius"/>
    </source>
</evidence>
<name>A0A8C8Z7A9_PROSS</name>
<dbReference type="InterPro" id="IPR030217">
    <property type="entry name" value="NXF_fam"/>
</dbReference>
<keyword evidence="3" id="KW-1133">Transmembrane helix</keyword>
<protein>
    <recommendedName>
        <fullName evidence="4">NXF1/2/3/5-like leucine-rich repeat domain-containing protein</fullName>
    </recommendedName>
</protein>
<reference evidence="5" key="2">
    <citation type="submission" date="2025-09" db="UniProtKB">
        <authorList>
            <consortium name="Ensembl"/>
        </authorList>
    </citation>
    <scope>IDENTIFICATION</scope>
</reference>
<keyword evidence="1" id="KW-0433">Leucine-rich repeat</keyword>
<feature type="transmembrane region" description="Helical" evidence="3">
    <location>
        <begin position="226"/>
        <end position="252"/>
    </location>
</feature>
<evidence type="ECO:0000256" key="2">
    <source>
        <dbReference type="ARBA" id="ARBA00022737"/>
    </source>
</evidence>
<dbReference type="PANTHER" id="PTHR10662">
    <property type="entry name" value="NUCLEAR RNA EXPORT FACTOR"/>
    <property type="match status" value="1"/>
</dbReference>
<evidence type="ECO:0000256" key="1">
    <source>
        <dbReference type="ARBA" id="ARBA00022614"/>
    </source>
</evidence>
<dbReference type="GO" id="GO:0003723">
    <property type="term" value="F:RNA binding"/>
    <property type="evidence" value="ECO:0007669"/>
    <property type="project" value="TreeGrafter"/>
</dbReference>
<dbReference type="GO" id="GO:0016973">
    <property type="term" value="P:poly(A)+ mRNA export from nucleus"/>
    <property type="evidence" value="ECO:0007669"/>
    <property type="project" value="TreeGrafter"/>
</dbReference>
<evidence type="ECO:0000313" key="5">
    <source>
        <dbReference type="Ensembl" id="ENSPSMP00000013591.1"/>
    </source>
</evidence>
<evidence type="ECO:0000259" key="4">
    <source>
        <dbReference type="Pfam" id="PF24048"/>
    </source>
</evidence>
<sequence>MKRGFEHGCCCFLFLNFYYVENWIWFFVQAATTASTCLPCLSFLQISIFVIPLAVPYSVQNKLKPEQMEQLKLTMNKRYDVFQQALDLQKLHLDPDLVGCDMDIILNQRNCMAANLQIIERNFPEFLSLNLRNNKLHWLAGLSDIIEKAPKVKILNLSKNKLKSAWELSNVKGLKLEELWLEGNPLCHTFPDQSTYIRSVVTSVTLPGPLHPLGGKLKIKMQSLVYWWDATLMLPYIPLICLLSSTPISVALMKNMSVLRNFGEGKESKLFNVIKYNNIRFIILTTFECMIQCQ</sequence>
<accession>A0A8C8Z7A9</accession>
<feature type="transmembrane region" description="Helical" evidence="3">
    <location>
        <begin position="23"/>
        <end position="55"/>
    </location>
</feature>
<feature type="domain" description="NXF1/2/3/5-like leucine-rich repeat" evidence="4">
    <location>
        <begin position="76"/>
        <end position="201"/>
    </location>
</feature>
<evidence type="ECO:0000313" key="6">
    <source>
        <dbReference type="Proteomes" id="UP000694414"/>
    </source>
</evidence>
<organism evidence="5 6">
    <name type="scientific">Prolemur simus</name>
    <name type="common">Greater bamboo lemur</name>
    <name type="synonym">Hapalemur simus</name>
    <dbReference type="NCBI Taxonomy" id="1328070"/>
    <lineage>
        <taxon>Eukaryota</taxon>
        <taxon>Metazoa</taxon>
        <taxon>Chordata</taxon>
        <taxon>Craniata</taxon>
        <taxon>Vertebrata</taxon>
        <taxon>Euteleostomi</taxon>
        <taxon>Mammalia</taxon>
        <taxon>Eutheria</taxon>
        <taxon>Euarchontoglires</taxon>
        <taxon>Primates</taxon>
        <taxon>Strepsirrhini</taxon>
        <taxon>Lemuriformes</taxon>
        <taxon>Lemuridae</taxon>
        <taxon>Prolemur</taxon>
    </lineage>
</organism>
<dbReference type="FunFam" id="3.80.10.10:FF:000384">
    <property type="entry name" value="Nuclear RNA export factor 1"/>
    <property type="match status" value="1"/>
</dbReference>
<dbReference type="PANTHER" id="PTHR10662:SF15">
    <property type="entry name" value="NUCLEAR RNA EXPORT FACTOR 5"/>
    <property type="match status" value="1"/>
</dbReference>
<dbReference type="GeneTree" id="ENSGT00390000007539"/>
<dbReference type="InterPro" id="IPR057125">
    <property type="entry name" value="NXF1/2/3/5-like_LRR"/>
</dbReference>
<dbReference type="AlphaFoldDB" id="A0A8C8Z7A9"/>
<reference evidence="5" key="1">
    <citation type="submission" date="2025-08" db="UniProtKB">
        <authorList>
            <consortium name="Ensembl"/>
        </authorList>
    </citation>
    <scope>IDENTIFICATION</scope>
</reference>
<dbReference type="Gene3D" id="3.80.10.10">
    <property type="entry name" value="Ribonuclease Inhibitor"/>
    <property type="match status" value="1"/>
</dbReference>
<dbReference type="Pfam" id="PF24048">
    <property type="entry name" value="LRR_NXF1-5"/>
    <property type="match status" value="1"/>
</dbReference>
<keyword evidence="6" id="KW-1185">Reference proteome</keyword>
<proteinExistence type="predicted"/>
<dbReference type="GO" id="GO:0005634">
    <property type="term" value="C:nucleus"/>
    <property type="evidence" value="ECO:0007669"/>
    <property type="project" value="TreeGrafter"/>
</dbReference>